<dbReference type="InParanoid" id="A0A409YNH2"/>
<gene>
    <name evidence="2" type="ORF">CVT24_011732</name>
</gene>
<feature type="region of interest" description="Disordered" evidence="1">
    <location>
        <begin position="88"/>
        <end position="125"/>
    </location>
</feature>
<protein>
    <submittedName>
        <fullName evidence="2">Uncharacterized protein</fullName>
    </submittedName>
</protein>
<name>A0A409YNH2_9AGAR</name>
<accession>A0A409YNH2</accession>
<dbReference type="EMBL" id="NHTK01000911">
    <property type="protein sequence ID" value="PPR04619.1"/>
    <property type="molecule type" value="Genomic_DNA"/>
</dbReference>
<proteinExistence type="predicted"/>
<evidence type="ECO:0000256" key="1">
    <source>
        <dbReference type="SAM" id="MobiDB-lite"/>
    </source>
</evidence>
<sequence length="125" mass="14166">MRRTLATLEWKAVHLLKLIGKRTENTNLALDEGLKAYAMKQYNLNLALRKRTENTNLALDEGLKAYAMKQYNLNLALRDSFKAQWENPLKNLDSDETGDGDEADEEDEEGLDEDIGDGMESDSVD</sequence>
<reference evidence="2 3" key="1">
    <citation type="journal article" date="2018" name="Evol. Lett.">
        <title>Horizontal gene cluster transfer increased hallucinogenic mushroom diversity.</title>
        <authorList>
            <person name="Reynolds H.T."/>
            <person name="Vijayakumar V."/>
            <person name="Gluck-Thaler E."/>
            <person name="Korotkin H.B."/>
            <person name="Matheny P.B."/>
            <person name="Slot J.C."/>
        </authorList>
    </citation>
    <scope>NUCLEOTIDE SEQUENCE [LARGE SCALE GENOMIC DNA]</scope>
    <source>
        <strain evidence="2 3">2629</strain>
    </source>
</reference>
<feature type="compositionally biased region" description="Acidic residues" evidence="1">
    <location>
        <begin position="94"/>
        <end position="125"/>
    </location>
</feature>
<comment type="caution">
    <text evidence="2">The sequence shown here is derived from an EMBL/GenBank/DDBJ whole genome shotgun (WGS) entry which is preliminary data.</text>
</comment>
<evidence type="ECO:0000313" key="2">
    <source>
        <dbReference type="EMBL" id="PPR04619.1"/>
    </source>
</evidence>
<dbReference type="AlphaFoldDB" id="A0A409YNH2"/>
<dbReference type="Proteomes" id="UP000284842">
    <property type="component" value="Unassembled WGS sequence"/>
</dbReference>
<keyword evidence="3" id="KW-1185">Reference proteome</keyword>
<organism evidence="2 3">
    <name type="scientific">Panaeolus cyanescens</name>
    <dbReference type="NCBI Taxonomy" id="181874"/>
    <lineage>
        <taxon>Eukaryota</taxon>
        <taxon>Fungi</taxon>
        <taxon>Dikarya</taxon>
        <taxon>Basidiomycota</taxon>
        <taxon>Agaricomycotina</taxon>
        <taxon>Agaricomycetes</taxon>
        <taxon>Agaricomycetidae</taxon>
        <taxon>Agaricales</taxon>
        <taxon>Agaricineae</taxon>
        <taxon>Galeropsidaceae</taxon>
        <taxon>Panaeolus</taxon>
    </lineage>
</organism>
<evidence type="ECO:0000313" key="3">
    <source>
        <dbReference type="Proteomes" id="UP000284842"/>
    </source>
</evidence>